<protein>
    <submittedName>
        <fullName evidence="2">RsbT co-antagonist protein rsbRD N-terminal domain-containing protein</fullName>
    </submittedName>
</protein>
<feature type="domain" description="RsbT co-antagonist protein RsbRD N-terminal" evidence="1">
    <location>
        <begin position="14"/>
        <end position="147"/>
    </location>
</feature>
<dbReference type="AlphaFoldDB" id="A0A1G9BM99"/>
<dbReference type="STRING" id="246191.SAMN05660337_0349"/>
<organism evidence="2 3">
    <name type="scientific">Maridesulfovibrio ferrireducens</name>
    <dbReference type="NCBI Taxonomy" id="246191"/>
    <lineage>
        <taxon>Bacteria</taxon>
        <taxon>Pseudomonadati</taxon>
        <taxon>Thermodesulfobacteriota</taxon>
        <taxon>Desulfovibrionia</taxon>
        <taxon>Desulfovibrionales</taxon>
        <taxon>Desulfovibrionaceae</taxon>
        <taxon>Maridesulfovibrio</taxon>
    </lineage>
</organism>
<reference evidence="3" key="1">
    <citation type="submission" date="2016-10" db="EMBL/GenBank/DDBJ databases">
        <authorList>
            <person name="Varghese N."/>
            <person name="Submissions S."/>
        </authorList>
    </citation>
    <scope>NUCLEOTIDE SEQUENCE [LARGE SCALE GENOMIC DNA]</scope>
    <source>
        <strain evidence="3">DSM 16995</strain>
    </source>
</reference>
<proteinExistence type="predicted"/>
<sequence>MNLEERLLEKRNVLTKKWFDLVLSSYPETTQKIWKSNSDQFTNPVGITTQRVTRELFDLIIEWKDVDAIAKSLEDLIKIRAVQEFAPSRALSFVFLFKKLLRDEFMQDLKKEGRLDELLAFETRVDNLGLIAFDIYTKNRDLITQMRIGEVKRSHHMLLRRVNEIEDASAKGAGQV</sequence>
<evidence type="ECO:0000259" key="1">
    <source>
        <dbReference type="Pfam" id="PF14361"/>
    </source>
</evidence>
<dbReference type="OrthoDB" id="1724246at2"/>
<dbReference type="RefSeq" id="WP_092157630.1">
    <property type="nucleotide sequence ID" value="NZ_FNGA01000001.1"/>
</dbReference>
<dbReference type="Proteomes" id="UP000199053">
    <property type="component" value="Unassembled WGS sequence"/>
</dbReference>
<dbReference type="InterPro" id="IPR025751">
    <property type="entry name" value="RsbRD_N_dom"/>
</dbReference>
<dbReference type="Pfam" id="PF14361">
    <property type="entry name" value="RsbRD_N"/>
    <property type="match status" value="1"/>
</dbReference>
<dbReference type="EMBL" id="FNGA01000001">
    <property type="protein sequence ID" value="SDK40592.1"/>
    <property type="molecule type" value="Genomic_DNA"/>
</dbReference>
<accession>A0A1G9BM99</accession>
<gene>
    <name evidence="2" type="ORF">SAMN05660337_0349</name>
</gene>
<evidence type="ECO:0000313" key="2">
    <source>
        <dbReference type="EMBL" id="SDK40592.1"/>
    </source>
</evidence>
<evidence type="ECO:0000313" key="3">
    <source>
        <dbReference type="Proteomes" id="UP000199053"/>
    </source>
</evidence>
<keyword evidence="3" id="KW-1185">Reference proteome</keyword>
<name>A0A1G9BM99_9BACT</name>